<evidence type="ECO:0000259" key="2">
    <source>
        <dbReference type="Pfam" id="PF25906"/>
    </source>
</evidence>
<dbReference type="Pfam" id="PF25906">
    <property type="entry name" value="PucR-like_N"/>
    <property type="match status" value="1"/>
</dbReference>
<gene>
    <name evidence="3" type="ORF">AOZ06_37865</name>
</gene>
<dbReference type="InterPro" id="IPR051448">
    <property type="entry name" value="CdaR-like_regulators"/>
</dbReference>
<dbReference type="PANTHER" id="PTHR33744">
    <property type="entry name" value="CARBOHYDRATE DIACID REGULATOR"/>
    <property type="match status" value="1"/>
</dbReference>
<dbReference type="InterPro" id="IPR025736">
    <property type="entry name" value="PucR_C-HTH_dom"/>
</dbReference>
<dbReference type="Proteomes" id="UP000063699">
    <property type="component" value="Chromosome"/>
</dbReference>
<dbReference type="OrthoDB" id="5243741at2"/>
<name>A0A0N9I7R3_9PSEU</name>
<protein>
    <submittedName>
        <fullName evidence="3">Uncharacterized protein</fullName>
    </submittedName>
</protein>
<dbReference type="AlphaFoldDB" id="A0A0N9I7R3"/>
<dbReference type="Gene3D" id="1.10.10.2840">
    <property type="entry name" value="PucR C-terminal helix-turn-helix domain"/>
    <property type="match status" value="1"/>
</dbReference>
<evidence type="ECO:0000313" key="3">
    <source>
        <dbReference type="EMBL" id="ALG11874.1"/>
    </source>
</evidence>
<dbReference type="Pfam" id="PF13556">
    <property type="entry name" value="HTH_30"/>
    <property type="match status" value="1"/>
</dbReference>
<dbReference type="RefSeq" id="WP_054293770.1">
    <property type="nucleotide sequence ID" value="NZ_CP012752.1"/>
</dbReference>
<dbReference type="STRING" id="860235.AOZ06_37865"/>
<reference evidence="3 4" key="1">
    <citation type="submission" date="2015-07" db="EMBL/GenBank/DDBJ databases">
        <title>Genome sequencing of Kibdelosporangium phytohabitans.</title>
        <authorList>
            <person name="Qin S."/>
            <person name="Xing K."/>
        </authorList>
    </citation>
    <scope>NUCLEOTIDE SEQUENCE [LARGE SCALE GENOMIC DNA]</scope>
    <source>
        <strain evidence="3 4">KLBMP1111</strain>
    </source>
</reference>
<evidence type="ECO:0000259" key="1">
    <source>
        <dbReference type="Pfam" id="PF13556"/>
    </source>
</evidence>
<proteinExistence type="predicted"/>
<feature type="domain" description="PucR C-terminal helix-turn-helix" evidence="1">
    <location>
        <begin position="351"/>
        <end position="407"/>
    </location>
</feature>
<dbReference type="KEGG" id="kphy:AOZ06_37865"/>
<feature type="domain" description="PucR-like N-terminal" evidence="2">
    <location>
        <begin position="29"/>
        <end position="194"/>
    </location>
</feature>
<sequence>MTGTPDPAQRIAFDSLLSASGDGSSATLWFRLPAELAVLFRPRITELAVETADELRRTVPAFGQMDGSCMRKVTGYIQQAITQFIDRLADPTGPRDYAAERFRQLALHDDIQGSPILDILQTAYRVGARVAWRRVADEGTKIGVPTDTLCLLAETIFAYIDELSALSVEGSVSKKIREAGALERRRRQLLELLLGGATQEALGRLAEAAHWPLPERVLAVSLDVRDAWPDPEGPVLDSRILVDLEGSAPCLLVAEEHRDLVGTLPVIMPGCRAAVGPSIELGDARKSLRWARRITQLVQRGSLPDAPVTWFDEQLSTLWLLNDRFMVQQIAARVLAPLDGLTPTQRTTLGDTLLIWLETRRTAVEIAEMLNVHPQTVRYRMRQLKRLFGESLEDSDMRFEIEVALRAERARFED</sequence>
<keyword evidence="4" id="KW-1185">Reference proteome</keyword>
<evidence type="ECO:0000313" key="4">
    <source>
        <dbReference type="Proteomes" id="UP000063699"/>
    </source>
</evidence>
<dbReference type="InterPro" id="IPR042070">
    <property type="entry name" value="PucR_C-HTH_sf"/>
</dbReference>
<dbReference type="EMBL" id="CP012752">
    <property type="protein sequence ID" value="ALG11874.1"/>
    <property type="molecule type" value="Genomic_DNA"/>
</dbReference>
<dbReference type="InterPro" id="IPR058663">
    <property type="entry name" value="PucR-like_N"/>
</dbReference>
<accession>A0A0N9I7R3</accession>
<dbReference type="PANTHER" id="PTHR33744:SF1">
    <property type="entry name" value="DNA-BINDING TRANSCRIPTIONAL ACTIVATOR ADER"/>
    <property type="match status" value="1"/>
</dbReference>
<organism evidence="3 4">
    <name type="scientific">Kibdelosporangium phytohabitans</name>
    <dbReference type="NCBI Taxonomy" id="860235"/>
    <lineage>
        <taxon>Bacteria</taxon>
        <taxon>Bacillati</taxon>
        <taxon>Actinomycetota</taxon>
        <taxon>Actinomycetes</taxon>
        <taxon>Pseudonocardiales</taxon>
        <taxon>Pseudonocardiaceae</taxon>
        <taxon>Kibdelosporangium</taxon>
    </lineage>
</organism>